<reference evidence="2 3" key="1">
    <citation type="submission" date="2023-04" db="EMBL/GenBank/DDBJ databases">
        <title>Fusibacter bizertensis strain WBS, isolated from littoral bottom sediments of the Arctic seas - biochemical and genomic analysis.</title>
        <authorList>
            <person name="Brioukhanov A.L."/>
        </authorList>
    </citation>
    <scope>NUCLEOTIDE SEQUENCE [LARGE SCALE GENOMIC DNA]</scope>
    <source>
        <strain evidence="2 3">WBS</strain>
    </source>
</reference>
<feature type="transmembrane region" description="Helical" evidence="1">
    <location>
        <begin position="144"/>
        <end position="170"/>
    </location>
</feature>
<comment type="caution">
    <text evidence="2">The sequence shown here is derived from an EMBL/GenBank/DDBJ whole genome shotgun (WGS) entry which is preliminary data.</text>
</comment>
<feature type="transmembrane region" description="Helical" evidence="1">
    <location>
        <begin position="50"/>
        <end position="73"/>
    </location>
</feature>
<gene>
    <name evidence="2" type="ORF">QE109_01310</name>
</gene>
<keyword evidence="1" id="KW-0472">Membrane</keyword>
<keyword evidence="1" id="KW-1133">Transmembrane helix</keyword>
<feature type="transmembrane region" description="Helical" evidence="1">
    <location>
        <begin position="100"/>
        <end position="124"/>
    </location>
</feature>
<evidence type="ECO:0000313" key="3">
    <source>
        <dbReference type="Proteomes" id="UP001158045"/>
    </source>
</evidence>
<dbReference type="RefSeq" id="WP_281092560.1">
    <property type="nucleotide sequence ID" value="NZ_JARYZI010000001.1"/>
</dbReference>
<dbReference type="Proteomes" id="UP001158045">
    <property type="component" value="Unassembled WGS sequence"/>
</dbReference>
<protein>
    <recommendedName>
        <fullName evidence="4">ABC transporter permease</fullName>
    </recommendedName>
</protein>
<keyword evidence="3" id="KW-1185">Reference proteome</keyword>
<evidence type="ECO:0000256" key="1">
    <source>
        <dbReference type="SAM" id="Phobius"/>
    </source>
</evidence>
<feature type="transmembrane region" description="Helical" evidence="1">
    <location>
        <begin position="182"/>
        <end position="207"/>
    </location>
</feature>
<evidence type="ECO:0008006" key="4">
    <source>
        <dbReference type="Google" id="ProtNLM"/>
    </source>
</evidence>
<dbReference type="EMBL" id="JARYZI010000001">
    <property type="protein sequence ID" value="MDH8676761.1"/>
    <property type="molecule type" value="Genomic_DNA"/>
</dbReference>
<evidence type="ECO:0000313" key="2">
    <source>
        <dbReference type="EMBL" id="MDH8676761.1"/>
    </source>
</evidence>
<organism evidence="2 3">
    <name type="scientific">Fusibacter bizertensis</name>
    <dbReference type="NCBI Taxonomy" id="1488331"/>
    <lineage>
        <taxon>Bacteria</taxon>
        <taxon>Bacillati</taxon>
        <taxon>Bacillota</taxon>
        <taxon>Clostridia</taxon>
        <taxon>Eubacteriales</taxon>
        <taxon>Eubacteriales Family XII. Incertae Sedis</taxon>
        <taxon>Fusibacter</taxon>
    </lineage>
</organism>
<feature type="transmembrane region" description="Helical" evidence="1">
    <location>
        <begin position="227"/>
        <end position="251"/>
    </location>
</feature>
<keyword evidence="1" id="KW-0812">Transmembrane</keyword>
<name>A0ABT6N8K7_9FIRM</name>
<proteinExistence type="predicted"/>
<sequence>MLKLIKFEFLRKRMTFLVAIAVTALAQIYALYQYFKIDESVRTVINGDIFGIFVGVVALGFGLLYLIDVILLYRNDLFKQEGYMLFMTPHNGYKLLGAKLLFALLEGVCIAATYLLIIFLNAKIMHMGPINFSLSDIKPNEWQVIIKVLSISILGILEFALTVYLSFALFKSLFNNTRFKGLITFGIFIVINILKTKLVEVIGSLLGKTFETVNISSANMMLESVNAALNYGIVATLVSAVLLFAATGYLLENRINL</sequence>
<accession>A0ABT6N8K7</accession>